<gene>
    <name evidence="1" type="ORF">BDV25DRAFT_134990</name>
</gene>
<protein>
    <submittedName>
        <fullName evidence="1">Uncharacterized protein</fullName>
    </submittedName>
</protein>
<dbReference type="EMBL" id="ML742023">
    <property type="protein sequence ID" value="KAE8155242.1"/>
    <property type="molecule type" value="Genomic_DNA"/>
</dbReference>
<dbReference type="PANTHER" id="PTHR34714:SF2">
    <property type="entry name" value="EGF-LIKE DOMAIN-CONTAINING PROTEIN"/>
    <property type="match status" value="1"/>
</dbReference>
<dbReference type="Proteomes" id="UP000325780">
    <property type="component" value="Unassembled WGS sequence"/>
</dbReference>
<dbReference type="AlphaFoldDB" id="A0A5N6U9G3"/>
<organism evidence="1 2">
    <name type="scientific">Aspergillus avenaceus</name>
    <dbReference type="NCBI Taxonomy" id="36643"/>
    <lineage>
        <taxon>Eukaryota</taxon>
        <taxon>Fungi</taxon>
        <taxon>Dikarya</taxon>
        <taxon>Ascomycota</taxon>
        <taxon>Pezizomycotina</taxon>
        <taxon>Eurotiomycetes</taxon>
        <taxon>Eurotiomycetidae</taxon>
        <taxon>Eurotiales</taxon>
        <taxon>Aspergillaceae</taxon>
        <taxon>Aspergillus</taxon>
        <taxon>Aspergillus subgen. Circumdati</taxon>
    </lineage>
</organism>
<keyword evidence="2" id="KW-1185">Reference proteome</keyword>
<proteinExistence type="predicted"/>
<sequence length="795" mass="87589">MVDIPPNPNSPSDWQKYAESDKVTAIPLRQAQVPVENKTATLRDVYLGDDVFGSLPAQLSYYYTDVFAFTKPKVTISAPEFSLVQIFARVLTADTPVELNAVPDPDSEGFQIQFYASKLDQPITVSTANAKPVSLELGPGTGNMGALLTVRQGKIIVRYTDLYFRDENDRLKASLETQLRIASSLFWTSTSIATDLCSYITQVTANPPLYSQINTQAAALGQQLTAQAMTGPDMDYAPVLKIDNYMTTVRDGVAVVSAFQDQYQSFQNQENDLQALLDTWGQMIESAETQRRVHASVRDKAYGDYEGACQVVSNCKQHLVDDFRSVNDAANAFIQGIQEWRDSQVFGAVFNICTAIIHFASGICETSFGDLLEGIKSLNDAYEDAHHAAEGSGENVLVDSKTLEALGDCMITLQNLYIPLDDMVQAVKKLESDPDADIPSIGDISGSGGGDADSDAIIALAAWSQWGLESDQQLEFALSNNIEGASEYRLALRKQAVSGSALAQAQVEAVKAGYVYIQAETEVIACDQDIEALKDLQAEYNEEHEIYAQAEARFFDRFLGIKTSLVMEMRKMIWAYKYWALADSTVNLDATNTAEDLSEAVFTLDQDIENVEEMYATDFQPYNPTVSWDELPSNYGPLMLEGLKGKDHTASFTLKPKSDPNDPPDCASVFTNGSHFRLSGLETYLTGVIPKSEAVKHGKAEVHIWIQTSGVYADIQDGKVLHFTSMPQGRALAYYISESGERLDTFLHSSFPTEEHAEPTPFTQWTITLSNPDDLDLTTLTGVSLEWTAEARFSI</sequence>
<evidence type="ECO:0000313" key="2">
    <source>
        <dbReference type="Proteomes" id="UP000325780"/>
    </source>
</evidence>
<dbReference type="PANTHER" id="PTHR34714">
    <property type="entry name" value="EGF-LIKE DOMAIN-CONTAINING PROTEIN"/>
    <property type="match status" value="1"/>
</dbReference>
<name>A0A5N6U9G3_ASPAV</name>
<evidence type="ECO:0000313" key="1">
    <source>
        <dbReference type="EMBL" id="KAE8155242.1"/>
    </source>
</evidence>
<dbReference type="OrthoDB" id="3509531at2759"/>
<reference evidence="1 2" key="1">
    <citation type="submission" date="2019-04" db="EMBL/GenBank/DDBJ databases">
        <title>Friends and foes A comparative genomics study of 23 Aspergillus species from section Flavi.</title>
        <authorList>
            <consortium name="DOE Joint Genome Institute"/>
            <person name="Kjaerbolling I."/>
            <person name="Vesth T."/>
            <person name="Frisvad J.C."/>
            <person name="Nybo J.L."/>
            <person name="Theobald S."/>
            <person name="Kildgaard S."/>
            <person name="Isbrandt T."/>
            <person name="Kuo A."/>
            <person name="Sato A."/>
            <person name="Lyhne E.K."/>
            <person name="Kogle M.E."/>
            <person name="Wiebenga A."/>
            <person name="Kun R.S."/>
            <person name="Lubbers R.J."/>
            <person name="Makela M.R."/>
            <person name="Barry K."/>
            <person name="Chovatia M."/>
            <person name="Clum A."/>
            <person name="Daum C."/>
            <person name="Haridas S."/>
            <person name="He G."/>
            <person name="LaButti K."/>
            <person name="Lipzen A."/>
            <person name="Mondo S."/>
            <person name="Riley R."/>
            <person name="Salamov A."/>
            <person name="Simmons B.A."/>
            <person name="Magnuson J.K."/>
            <person name="Henrissat B."/>
            <person name="Mortensen U.H."/>
            <person name="Larsen T.O."/>
            <person name="Devries R.P."/>
            <person name="Grigoriev I.V."/>
            <person name="Machida M."/>
            <person name="Baker S.E."/>
            <person name="Andersen M.R."/>
        </authorList>
    </citation>
    <scope>NUCLEOTIDE SEQUENCE [LARGE SCALE GENOMIC DNA]</scope>
    <source>
        <strain evidence="1 2">IBT 18842</strain>
    </source>
</reference>
<accession>A0A5N6U9G3</accession>